<organism evidence="2 3">
    <name type="scientific">Scophthalmus maximus</name>
    <name type="common">Turbot</name>
    <name type="synonym">Psetta maxima</name>
    <dbReference type="NCBI Taxonomy" id="52904"/>
    <lineage>
        <taxon>Eukaryota</taxon>
        <taxon>Metazoa</taxon>
        <taxon>Chordata</taxon>
        <taxon>Craniata</taxon>
        <taxon>Vertebrata</taxon>
        <taxon>Euteleostomi</taxon>
        <taxon>Actinopterygii</taxon>
        <taxon>Neopterygii</taxon>
        <taxon>Teleostei</taxon>
        <taxon>Neoteleostei</taxon>
        <taxon>Acanthomorphata</taxon>
        <taxon>Carangaria</taxon>
        <taxon>Pleuronectiformes</taxon>
        <taxon>Pleuronectoidei</taxon>
        <taxon>Scophthalmidae</taxon>
        <taxon>Scophthalmus</taxon>
    </lineage>
</organism>
<reference evidence="2 3" key="1">
    <citation type="submission" date="2019-06" db="EMBL/GenBank/DDBJ databases">
        <title>Draft genomes of female and male turbot (Scophthalmus maximus).</title>
        <authorList>
            <person name="Xu H."/>
            <person name="Xu X.-W."/>
            <person name="Shao C."/>
            <person name="Chen S."/>
        </authorList>
    </citation>
    <scope>NUCLEOTIDE SEQUENCE [LARGE SCALE GENOMIC DNA]</scope>
    <source>
        <strain evidence="2">Ysfricsl-2016a</strain>
        <tissue evidence="2">Blood</tissue>
    </source>
</reference>
<comment type="caution">
    <text evidence="2">The sequence shown here is derived from an EMBL/GenBank/DDBJ whole genome shotgun (WGS) entry which is preliminary data.</text>
</comment>
<sequence length="142" mass="15119">MKDKAKEGAAERQKFAFALDSTVRTPVTRCALPPFPGQASVAAVESEAHSRNTTPIEPRGAPPGFGCLHWHRPLFVLAPCTKAAFLASAFSLFDPGDTQSLNNRGHTAVRTCVNMSDSDKSHLSSSGLGPTNHSHNPEPVTV</sequence>
<dbReference type="Proteomes" id="UP000438429">
    <property type="component" value="Unassembled WGS sequence"/>
</dbReference>
<evidence type="ECO:0000313" key="3">
    <source>
        <dbReference type="Proteomes" id="UP000438429"/>
    </source>
</evidence>
<gene>
    <name evidence="2" type="ORF">F2P81_011414</name>
</gene>
<dbReference type="EMBL" id="VEVO01000010">
    <property type="protein sequence ID" value="KAF0036102.1"/>
    <property type="molecule type" value="Genomic_DNA"/>
</dbReference>
<evidence type="ECO:0000313" key="2">
    <source>
        <dbReference type="EMBL" id="KAF0036102.1"/>
    </source>
</evidence>
<name>A0A6A4T1I3_SCOMX</name>
<feature type="region of interest" description="Disordered" evidence="1">
    <location>
        <begin position="116"/>
        <end position="142"/>
    </location>
</feature>
<dbReference type="AlphaFoldDB" id="A0A6A4T1I3"/>
<protein>
    <submittedName>
        <fullName evidence="2">Uncharacterized protein</fullName>
    </submittedName>
</protein>
<proteinExistence type="predicted"/>
<accession>A0A6A4T1I3</accession>
<evidence type="ECO:0000256" key="1">
    <source>
        <dbReference type="SAM" id="MobiDB-lite"/>
    </source>
</evidence>